<feature type="transmembrane region" description="Helical" evidence="1">
    <location>
        <begin position="63"/>
        <end position="82"/>
    </location>
</feature>
<evidence type="ECO:0000256" key="1">
    <source>
        <dbReference type="SAM" id="Phobius"/>
    </source>
</evidence>
<feature type="transmembrane region" description="Helical" evidence="1">
    <location>
        <begin position="94"/>
        <end position="112"/>
    </location>
</feature>
<feature type="transmembrane region" description="Helical" evidence="1">
    <location>
        <begin position="124"/>
        <end position="143"/>
    </location>
</feature>
<protein>
    <recommendedName>
        <fullName evidence="4">Transmembrane protein</fullName>
    </recommendedName>
</protein>
<name>A0A0J6W3K8_9MYCO</name>
<dbReference type="PATRIC" id="fig|1807.14.peg.2805"/>
<feature type="transmembrane region" description="Helical" evidence="1">
    <location>
        <begin position="31"/>
        <end position="51"/>
    </location>
</feature>
<reference evidence="2 3" key="1">
    <citation type="journal article" date="2015" name="Genome Biol. Evol.">
        <title>Characterization of Three Mycobacterium spp. with Potential Use in Bioremediation by Genome Sequencing and Comparative Genomics.</title>
        <authorList>
            <person name="Das S."/>
            <person name="Pettersson B.M."/>
            <person name="Behra P.R."/>
            <person name="Ramesh M."/>
            <person name="Dasgupta S."/>
            <person name="Bhattacharya A."/>
            <person name="Kirsebom L.A."/>
        </authorList>
    </citation>
    <scope>NUCLEOTIDE SEQUENCE [LARGE SCALE GENOMIC DNA]</scope>
    <source>
        <strain evidence="2 3">DSM 44075</strain>
    </source>
</reference>
<keyword evidence="1" id="KW-0472">Membrane</keyword>
<keyword evidence="1" id="KW-0812">Transmembrane</keyword>
<gene>
    <name evidence="2" type="ORF">MOBUDSM44075_02782</name>
</gene>
<dbReference type="RefSeq" id="WP_052765286.1">
    <property type="nucleotide sequence ID" value="NZ_JYNU01000014.1"/>
</dbReference>
<dbReference type="AlphaFoldDB" id="A0A0J6W3K8"/>
<dbReference type="EMBL" id="JYNU01000014">
    <property type="protein sequence ID" value="KMO76252.1"/>
    <property type="molecule type" value="Genomic_DNA"/>
</dbReference>
<feature type="transmembrane region" description="Helical" evidence="1">
    <location>
        <begin position="204"/>
        <end position="221"/>
    </location>
</feature>
<comment type="caution">
    <text evidence="2">The sequence shown here is derived from an EMBL/GenBank/DDBJ whole genome shotgun (WGS) entry which is preliminary data.</text>
</comment>
<evidence type="ECO:0000313" key="2">
    <source>
        <dbReference type="EMBL" id="KMO76252.1"/>
    </source>
</evidence>
<sequence length="475" mass="49478">MAVLDLRSTRALRALPATGEAVTEAVRISPFVVRMLAATALSAAGWAPLYLGLFRDLPGESRCAYLLAVPVLLVALAAGHRNPPCGVGDAESDWIVAVLLGVAGVAGIAVLAERLPTLAGLWRLPALTGVIWFSCVLILLFGVRHVVRMWAVWVFALATATPLPFLLLTAELGGSVRAAAAVSAGIGAVAVAIGTPGVPWRRRSVAAVACLGLGLLMVWAAAGTGQSIGLTMLVTAVLPVATMLAVRGINASVPQEFPLPTRSAPAMAFLVLLAAALPLVTAPAPPSRAAAVSVDPGWIQRTAWGTPRNFPFITRYLGPDSTLRRFSILPVDGLPAAAVDVMSTPDAGALHDLADAVWYPSARPLDYRPAPQPMPDGARILHSNADSVTTGAEAPWYAVTWTWTSGTLYQRITVIVSQSLTGAVPPPTPLSMPAASVRPLLWLARQQPDDTGDVDELVAVRARAVVAQVAAVANV</sequence>
<dbReference type="Proteomes" id="UP000036313">
    <property type="component" value="Unassembled WGS sequence"/>
</dbReference>
<feature type="transmembrane region" description="Helical" evidence="1">
    <location>
        <begin position="180"/>
        <end position="198"/>
    </location>
</feature>
<feature type="transmembrane region" description="Helical" evidence="1">
    <location>
        <begin position="149"/>
        <end position="168"/>
    </location>
</feature>
<organism evidence="2 3">
    <name type="scientific">Mycolicibacterium obuense</name>
    <dbReference type="NCBI Taxonomy" id="1807"/>
    <lineage>
        <taxon>Bacteria</taxon>
        <taxon>Bacillati</taxon>
        <taxon>Actinomycetota</taxon>
        <taxon>Actinomycetes</taxon>
        <taxon>Mycobacteriales</taxon>
        <taxon>Mycobacteriaceae</taxon>
        <taxon>Mycolicibacterium</taxon>
    </lineage>
</organism>
<accession>A0A0J6W3K8</accession>
<keyword evidence="1" id="KW-1133">Transmembrane helix</keyword>
<evidence type="ECO:0000313" key="3">
    <source>
        <dbReference type="Proteomes" id="UP000036313"/>
    </source>
</evidence>
<proteinExistence type="predicted"/>
<evidence type="ECO:0008006" key="4">
    <source>
        <dbReference type="Google" id="ProtNLM"/>
    </source>
</evidence>
<feature type="transmembrane region" description="Helical" evidence="1">
    <location>
        <begin position="266"/>
        <end position="284"/>
    </location>
</feature>
<dbReference type="OrthoDB" id="4723381at2"/>
<feature type="transmembrane region" description="Helical" evidence="1">
    <location>
        <begin position="228"/>
        <end position="246"/>
    </location>
</feature>